<proteinExistence type="predicted"/>
<evidence type="ECO:0000313" key="2">
    <source>
        <dbReference type="Proteomes" id="UP001296873"/>
    </source>
</evidence>
<sequence>MSAVYRQGGYTLTVAETGAPVARLKPTGQSDTMRVYYWSHREKWADAGPLGGVILPLDDALKTIASEPVFWAWA</sequence>
<dbReference type="EMBL" id="NRRL01000141">
    <property type="protein sequence ID" value="MBK1671073.1"/>
    <property type="molecule type" value="Genomic_DNA"/>
</dbReference>
<organism evidence="1 2">
    <name type="scientific">Rhodovibrio sodomensis</name>
    <dbReference type="NCBI Taxonomy" id="1088"/>
    <lineage>
        <taxon>Bacteria</taxon>
        <taxon>Pseudomonadati</taxon>
        <taxon>Pseudomonadota</taxon>
        <taxon>Alphaproteobacteria</taxon>
        <taxon>Rhodospirillales</taxon>
        <taxon>Rhodovibrionaceae</taxon>
        <taxon>Rhodovibrio</taxon>
    </lineage>
</organism>
<gene>
    <name evidence="1" type="ORF">CKO28_23995</name>
</gene>
<keyword evidence="2" id="KW-1185">Reference proteome</keyword>
<dbReference type="Proteomes" id="UP001296873">
    <property type="component" value="Unassembled WGS sequence"/>
</dbReference>
<protein>
    <recommendedName>
        <fullName evidence="3">DUF3024 domain-containing protein</fullName>
    </recommendedName>
</protein>
<name>A0ABS1DNK1_9PROT</name>
<accession>A0ABS1DNK1</accession>
<reference evidence="1 2" key="1">
    <citation type="journal article" date="2020" name="Microorganisms">
        <title>Osmotic Adaptation and Compatible Solute Biosynthesis of Phototrophic Bacteria as Revealed from Genome Analyses.</title>
        <authorList>
            <person name="Imhoff J.F."/>
            <person name="Rahn T."/>
            <person name="Kunzel S."/>
            <person name="Keller A."/>
            <person name="Neulinger S.C."/>
        </authorList>
    </citation>
    <scope>NUCLEOTIDE SEQUENCE [LARGE SCALE GENOMIC DNA]</scope>
    <source>
        <strain evidence="1 2">DSM 9895</strain>
    </source>
</reference>
<comment type="caution">
    <text evidence="1">The sequence shown here is derived from an EMBL/GenBank/DDBJ whole genome shotgun (WGS) entry which is preliminary data.</text>
</comment>
<evidence type="ECO:0000313" key="1">
    <source>
        <dbReference type="EMBL" id="MBK1671073.1"/>
    </source>
</evidence>
<evidence type="ECO:0008006" key="3">
    <source>
        <dbReference type="Google" id="ProtNLM"/>
    </source>
</evidence>